<reference evidence="1" key="1">
    <citation type="submission" date="2022-10" db="EMBL/GenBank/DDBJ databases">
        <title>Complete Genome of Trichothecium roseum strain YXFP-22015, a Plant Pathogen Isolated from Citrus.</title>
        <authorList>
            <person name="Wang Y."/>
            <person name="Zhu L."/>
        </authorList>
    </citation>
    <scope>NUCLEOTIDE SEQUENCE</scope>
    <source>
        <strain evidence="1">YXFP-22015</strain>
    </source>
</reference>
<evidence type="ECO:0000313" key="2">
    <source>
        <dbReference type="Proteomes" id="UP001163324"/>
    </source>
</evidence>
<accession>A0ACC0UVF0</accession>
<dbReference type="EMBL" id="CM047945">
    <property type="protein sequence ID" value="KAI9898091.1"/>
    <property type="molecule type" value="Genomic_DNA"/>
</dbReference>
<name>A0ACC0UVF0_9HYPO</name>
<protein>
    <submittedName>
        <fullName evidence="1">Uncharacterized protein</fullName>
    </submittedName>
</protein>
<sequence>MALPIPMEDQSYDSFSYDLPKNPIRLRHYMRHRSVKPRSVKPSTVERPQHVSMPPSPSFSSASVSSSPSALSPSLSVATPLTTPAVSVASNAIEKKLAVPLPSLSESNTITALFENQAAQITVDIVRGDAGISLVCFYSKSTEGKLMTADTESPVLSIDATLQQRLADTIRTLGAVMPDYMVPNVWMPLSWMPIITSTKVDRKKLQAIATGLPSLKPFTFRVEKREELTDLQAKVRSLWAATMGKNEESIALEDDFYKIGGDDIQMMTIAMSIKLELKCKLDTTITNAKSVSVADMARFVEQKTGA</sequence>
<organism evidence="1 2">
    <name type="scientific">Trichothecium roseum</name>
    <dbReference type="NCBI Taxonomy" id="47278"/>
    <lineage>
        <taxon>Eukaryota</taxon>
        <taxon>Fungi</taxon>
        <taxon>Dikarya</taxon>
        <taxon>Ascomycota</taxon>
        <taxon>Pezizomycotina</taxon>
        <taxon>Sordariomycetes</taxon>
        <taxon>Hypocreomycetidae</taxon>
        <taxon>Hypocreales</taxon>
        <taxon>Hypocreales incertae sedis</taxon>
        <taxon>Trichothecium</taxon>
    </lineage>
</organism>
<gene>
    <name evidence="1" type="ORF">N3K66_006451</name>
</gene>
<keyword evidence="2" id="KW-1185">Reference proteome</keyword>
<evidence type="ECO:0000313" key="1">
    <source>
        <dbReference type="EMBL" id="KAI9898091.1"/>
    </source>
</evidence>
<dbReference type="Proteomes" id="UP001163324">
    <property type="component" value="Chromosome 6"/>
</dbReference>
<comment type="caution">
    <text evidence="1">The sequence shown here is derived from an EMBL/GenBank/DDBJ whole genome shotgun (WGS) entry which is preliminary data.</text>
</comment>
<proteinExistence type="predicted"/>